<keyword evidence="3" id="KW-1185">Reference proteome</keyword>
<feature type="compositionally biased region" description="Basic and acidic residues" evidence="1">
    <location>
        <begin position="1"/>
        <end position="12"/>
    </location>
</feature>
<reference evidence="2 3" key="1">
    <citation type="journal article" date="2023" name="Plants (Basel)">
        <title>Bridging the Gap: Combining Genomics and Transcriptomics Approaches to Understand Stylosanthes scabra, an Orphan Legume from the Brazilian Caatinga.</title>
        <authorList>
            <person name="Ferreira-Neto J.R.C."/>
            <person name="da Silva M.D."/>
            <person name="Binneck E."/>
            <person name="de Melo N.F."/>
            <person name="da Silva R.H."/>
            <person name="de Melo A.L.T.M."/>
            <person name="Pandolfi V."/>
            <person name="Bustamante F.O."/>
            <person name="Brasileiro-Vidal A.C."/>
            <person name="Benko-Iseppon A.M."/>
        </authorList>
    </citation>
    <scope>NUCLEOTIDE SEQUENCE [LARGE SCALE GENOMIC DNA]</scope>
    <source>
        <tissue evidence="2">Leaves</tissue>
    </source>
</reference>
<name>A0ABU6SFF8_9FABA</name>
<feature type="region of interest" description="Disordered" evidence="1">
    <location>
        <begin position="1"/>
        <end position="120"/>
    </location>
</feature>
<sequence>MEEIQDRSHEYLQQEEGQIVGLKKRKFRDYTGRSNDRGDDKRTRQRVSSPDKSTSKKDDPKEGVIRREIKMISGGMSDEGNPPSRKAAKRSRHSCLAVEVMPRALNNKPPRKRSEEPPTL</sequence>
<evidence type="ECO:0000313" key="3">
    <source>
        <dbReference type="Proteomes" id="UP001341840"/>
    </source>
</evidence>
<feature type="compositionally biased region" description="Basic and acidic residues" evidence="1">
    <location>
        <begin position="53"/>
        <end position="70"/>
    </location>
</feature>
<accession>A0ABU6SFF8</accession>
<evidence type="ECO:0000313" key="2">
    <source>
        <dbReference type="EMBL" id="MED6135141.1"/>
    </source>
</evidence>
<gene>
    <name evidence="2" type="ORF">PIB30_043408</name>
</gene>
<comment type="caution">
    <text evidence="2">The sequence shown here is derived from an EMBL/GenBank/DDBJ whole genome shotgun (WGS) entry which is preliminary data.</text>
</comment>
<organism evidence="2 3">
    <name type="scientific">Stylosanthes scabra</name>
    <dbReference type="NCBI Taxonomy" id="79078"/>
    <lineage>
        <taxon>Eukaryota</taxon>
        <taxon>Viridiplantae</taxon>
        <taxon>Streptophyta</taxon>
        <taxon>Embryophyta</taxon>
        <taxon>Tracheophyta</taxon>
        <taxon>Spermatophyta</taxon>
        <taxon>Magnoliopsida</taxon>
        <taxon>eudicotyledons</taxon>
        <taxon>Gunneridae</taxon>
        <taxon>Pentapetalae</taxon>
        <taxon>rosids</taxon>
        <taxon>fabids</taxon>
        <taxon>Fabales</taxon>
        <taxon>Fabaceae</taxon>
        <taxon>Papilionoideae</taxon>
        <taxon>50 kb inversion clade</taxon>
        <taxon>dalbergioids sensu lato</taxon>
        <taxon>Dalbergieae</taxon>
        <taxon>Pterocarpus clade</taxon>
        <taxon>Stylosanthes</taxon>
    </lineage>
</organism>
<feature type="compositionally biased region" description="Basic and acidic residues" evidence="1">
    <location>
        <begin position="28"/>
        <end position="42"/>
    </location>
</feature>
<proteinExistence type="predicted"/>
<protein>
    <submittedName>
        <fullName evidence="2">Uncharacterized protein</fullName>
    </submittedName>
</protein>
<evidence type="ECO:0000256" key="1">
    <source>
        <dbReference type="SAM" id="MobiDB-lite"/>
    </source>
</evidence>
<dbReference type="Proteomes" id="UP001341840">
    <property type="component" value="Unassembled WGS sequence"/>
</dbReference>
<dbReference type="EMBL" id="JASCZI010060668">
    <property type="protein sequence ID" value="MED6135141.1"/>
    <property type="molecule type" value="Genomic_DNA"/>
</dbReference>